<dbReference type="OrthoDB" id="21401at2759"/>
<dbReference type="EMBL" id="GL883029">
    <property type="protein sequence ID" value="EGG13779.1"/>
    <property type="molecule type" value="Genomic_DNA"/>
</dbReference>
<sequence length="170" mass="18849">MAKTINTKKSRGRPKTICGIKKCQMCNATTTPEWRKGLGGCYYCNACGLRLAKHRNEFSHLVPSSTRSPSPPSSPVYEMNPNSIQYPNIKNNTTTTVADINQSSSDTVPSSPPTNDQSLPFSIRRLELSDSKKLPSSLIKASIQFLLNNPIPDEKEKENGNINNYNCKRS</sequence>
<accession>F4QDI2</accession>
<keyword evidence="1" id="KW-0863">Zinc-finger</keyword>
<dbReference type="GeneID" id="14865571"/>
<dbReference type="RefSeq" id="XP_004350487.1">
    <property type="nucleotide sequence ID" value="XM_004350436.1"/>
</dbReference>
<feature type="domain" description="GATA-type" evidence="3">
    <location>
        <begin position="21"/>
        <end position="54"/>
    </location>
</feature>
<keyword evidence="5" id="KW-1185">Reference proteome</keyword>
<protein>
    <recommendedName>
        <fullName evidence="3">GATA-type domain-containing protein</fullName>
    </recommendedName>
</protein>
<evidence type="ECO:0000313" key="4">
    <source>
        <dbReference type="EMBL" id="EGG13779.1"/>
    </source>
</evidence>
<evidence type="ECO:0000256" key="2">
    <source>
        <dbReference type="SAM" id="MobiDB-lite"/>
    </source>
</evidence>
<dbReference type="KEGG" id="dfa:DFA_11540"/>
<evidence type="ECO:0000313" key="5">
    <source>
        <dbReference type="Proteomes" id="UP000007797"/>
    </source>
</evidence>
<feature type="region of interest" description="Disordered" evidence="2">
    <location>
        <begin position="151"/>
        <end position="170"/>
    </location>
</feature>
<evidence type="ECO:0000259" key="3">
    <source>
        <dbReference type="PROSITE" id="PS50114"/>
    </source>
</evidence>
<dbReference type="GO" id="GO:0006355">
    <property type="term" value="P:regulation of DNA-templated transcription"/>
    <property type="evidence" value="ECO:0007669"/>
    <property type="project" value="InterPro"/>
</dbReference>
<gene>
    <name evidence="4" type="ORF">DFA_11540</name>
</gene>
<feature type="region of interest" description="Disordered" evidence="2">
    <location>
        <begin position="101"/>
        <end position="120"/>
    </location>
</feature>
<feature type="region of interest" description="Disordered" evidence="2">
    <location>
        <begin position="62"/>
        <end position="89"/>
    </location>
</feature>
<evidence type="ECO:0000256" key="1">
    <source>
        <dbReference type="PROSITE-ProRule" id="PRU00094"/>
    </source>
</evidence>
<dbReference type="CDD" id="cd00202">
    <property type="entry name" value="ZnF_GATA"/>
    <property type="match status" value="1"/>
</dbReference>
<dbReference type="Proteomes" id="UP000007797">
    <property type="component" value="Unassembled WGS sequence"/>
</dbReference>
<dbReference type="SMART" id="SM00401">
    <property type="entry name" value="ZnF_GATA"/>
    <property type="match status" value="1"/>
</dbReference>
<dbReference type="InterPro" id="IPR013088">
    <property type="entry name" value="Znf_NHR/GATA"/>
</dbReference>
<dbReference type="SUPFAM" id="SSF57716">
    <property type="entry name" value="Glucocorticoid receptor-like (DNA-binding domain)"/>
    <property type="match status" value="1"/>
</dbReference>
<feature type="compositionally biased region" description="Polar residues" evidence="2">
    <location>
        <begin position="160"/>
        <end position="170"/>
    </location>
</feature>
<dbReference type="AlphaFoldDB" id="F4QDI2"/>
<dbReference type="InterPro" id="IPR000679">
    <property type="entry name" value="Znf_GATA"/>
</dbReference>
<dbReference type="Gene3D" id="3.30.50.10">
    <property type="entry name" value="Erythroid Transcription Factor GATA-1, subunit A"/>
    <property type="match status" value="1"/>
</dbReference>
<dbReference type="GO" id="GO:0008270">
    <property type="term" value="F:zinc ion binding"/>
    <property type="evidence" value="ECO:0007669"/>
    <property type="project" value="UniProtKB-KW"/>
</dbReference>
<proteinExistence type="predicted"/>
<organism evidence="4 5">
    <name type="scientific">Cavenderia fasciculata</name>
    <name type="common">Slime mold</name>
    <name type="synonym">Dictyostelium fasciculatum</name>
    <dbReference type="NCBI Taxonomy" id="261658"/>
    <lineage>
        <taxon>Eukaryota</taxon>
        <taxon>Amoebozoa</taxon>
        <taxon>Evosea</taxon>
        <taxon>Eumycetozoa</taxon>
        <taxon>Dictyostelia</taxon>
        <taxon>Acytosteliales</taxon>
        <taxon>Cavenderiaceae</taxon>
        <taxon>Cavenderia</taxon>
    </lineage>
</organism>
<keyword evidence="1" id="KW-0862">Zinc</keyword>
<dbReference type="PROSITE" id="PS50114">
    <property type="entry name" value="GATA_ZN_FINGER_2"/>
    <property type="match status" value="1"/>
</dbReference>
<keyword evidence="1" id="KW-0479">Metal-binding</keyword>
<feature type="compositionally biased region" description="Polar residues" evidence="2">
    <location>
        <begin position="80"/>
        <end position="89"/>
    </location>
</feature>
<dbReference type="GO" id="GO:0043565">
    <property type="term" value="F:sequence-specific DNA binding"/>
    <property type="evidence" value="ECO:0007669"/>
    <property type="project" value="InterPro"/>
</dbReference>
<name>F4QDI2_CACFS</name>
<dbReference type="Pfam" id="PF00320">
    <property type="entry name" value="GATA"/>
    <property type="match status" value="1"/>
</dbReference>
<reference evidence="5" key="1">
    <citation type="journal article" date="2011" name="Genome Res.">
        <title>Phylogeny-wide analysis of social amoeba genomes highlights ancient origins for complex intercellular communication.</title>
        <authorList>
            <person name="Heidel A.J."/>
            <person name="Lawal H.M."/>
            <person name="Felder M."/>
            <person name="Schilde C."/>
            <person name="Helps N.R."/>
            <person name="Tunggal B."/>
            <person name="Rivero F."/>
            <person name="John U."/>
            <person name="Schleicher M."/>
            <person name="Eichinger L."/>
            <person name="Platzer M."/>
            <person name="Noegel A.A."/>
            <person name="Schaap P."/>
            <person name="Gloeckner G."/>
        </authorList>
    </citation>
    <scope>NUCLEOTIDE SEQUENCE [LARGE SCALE GENOMIC DNA]</scope>
    <source>
        <strain evidence="5">SH3</strain>
    </source>
</reference>